<dbReference type="SMART" id="SM00062">
    <property type="entry name" value="PBPb"/>
    <property type="match status" value="1"/>
</dbReference>
<dbReference type="InterPro" id="IPR001320">
    <property type="entry name" value="Iontro_rcpt_C"/>
</dbReference>
<dbReference type="PANTHER" id="PTHR30614:SF20">
    <property type="entry name" value="GLUTAMINE TRANSPORT SYSTEM PERMEASE PROTEIN GLNP"/>
    <property type="match status" value="1"/>
</dbReference>
<keyword evidence="10 11" id="KW-0472">Membrane</keyword>
<comment type="similarity">
    <text evidence="2">Belongs to the binding-protein-dependent transport system permease family. HisMQ subfamily.</text>
</comment>
<gene>
    <name evidence="13" type="ORF">C7H19_05690</name>
</gene>
<dbReference type="Gene3D" id="3.40.190.10">
    <property type="entry name" value="Periplasmic binding protein-like II"/>
    <property type="match status" value="2"/>
</dbReference>
<keyword evidence="9 11" id="KW-1133">Transmembrane helix</keyword>
<evidence type="ECO:0000256" key="3">
    <source>
        <dbReference type="ARBA" id="ARBA00010333"/>
    </source>
</evidence>
<evidence type="ECO:0000256" key="8">
    <source>
        <dbReference type="ARBA" id="ARBA00022970"/>
    </source>
</evidence>
<dbReference type="InterPro" id="IPR001638">
    <property type="entry name" value="Solute-binding_3/MltF_N"/>
</dbReference>
<evidence type="ECO:0000256" key="6">
    <source>
        <dbReference type="ARBA" id="ARBA00022692"/>
    </source>
</evidence>
<comment type="caution">
    <text evidence="13">The sequence shown here is derived from an EMBL/GenBank/DDBJ whole genome shotgun (WGS) entry which is preliminary data.</text>
</comment>
<comment type="subcellular location">
    <subcellularLocation>
        <location evidence="1 11">Cell membrane</location>
        <topology evidence="1 11">Multi-pass membrane protein</topology>
    </subcellularLocation>
</comment>
<evidence type="ECO:0000313" key="13">
    <source>
        <dbReference type="EMBL" id="PSF38476.1"/>
    </source>
</evidence>
<protein>
    <submittedName>
        <fullName evidence="13">ABC transporter substrate-binding protein</fullName>
    </submittedName>
</protein>
<dbReference type="AlphaFoldDB" id="A0A2T1M1B8"/>
<dbReference type="CDD" id="cd13624">
    <property type="entry name" value="PBP2_Arg_Lys_His"/>
    <property type="match status" value="1"/>
</dbReference>
<dbReference type="FunFam" id="1.10.3720.10:FF:000033">
    <property type="entry name" value="Polar amino acid ABC transporter permease"/>
    <property type="match status" value="1"/>
</dbReference>
<organism evidence="13 14">
    <name type="scientific">Aphanothece hegewaldii CCALA 016</name>
    <dbReference type="NCBI Taxonomy" id="2107694"/>
    <lineage>
        <taxon>Bacteria</taxon>
        <taxon>Bacillati</taxon>
        <taxon>Cyanobacteriota</taxon>
        <taxon>Cyanophyceae</taxon>
        <taxon>Oscillatoriophycideae</taxon>
        <taxon>Chroococcales</taxon>
        <taxon>Aphanothecaceae</taxon>
        <taxon>Aphanothece</taxon>
    </lineage>
</organism>
<evidence type="ECO:0000256" key="11">
    <source>
        <dbReference type="RuleBase" id="RU363032"/>
    </source>
</evidence>
<evidence type="ECO:0000256" key="4">
    <source>
        <dbReference type="ARBA" id="ARBA00022448"/>
    </source>
</evidence>
<evidence type="ECO:0000259" key="12">
    <source>
        <dbReference type="PROSITE" id="PS50928"/>
    </source>
</evidence>
<dbReference type="SUPFAM" id="SSF161098">
    <property type="entry name" value="MetI-like"/>
    <property type="match status" value="1"/>
</dbReference>
<proteinExistence type="inferred from homology"/>
<keyword evidence="6 11" id="KW-0812">Transmembrane</keyword>
<dbReference type="EMBL" id="PXOH01000004">
    <property type="protein sequence ID" value="PSF38476.1"/>
    <property type="molecule type" value="Genomic_DNA"/>
</dbReference>
<evidence type="ECO:0000256" key="9">
    <source>
        <dbReference type="ARBA" id="ARBA00022989"/>
    </source>
</evidence>
<feature type="transmembrane region" description="Helical" evidence="11">
    <location>
        <begin position="293"/>
        <end position="317"/>
    </location>
</feature>
<dbReference type="SUPFAM" id="SSF53850">
    <property type="entry name" value="Periplasmic binding protein-like II"/>
    <property type="match status" value="1"/>
</dbReference>
<accession>A0A2T1M1B8</accession>
<evidence type="ECO:0000256" key="7">
    <source>
        <dbReference type="ARBA" id="ARBA00022729"/>
    </source>
</evidence>
<feature type="transmembrane region" description="Helical" evidence="11">
    <location>
        <begin position="329"/>
        <end position="354"/>
    </location>
</feature>
<dbReference type="NCBIfam" id="TIGR01726">
    <property type="entry name" value="HEQRo_perm_3TM"/>
    <property type="match status" value="1"/>
</dbReference>
<dbReference type="SMART" id="SM00079">
    <property type="entry name" value="PBPe"/>
    <property type="match status" value="1"/>
</dbReference>
<dbReference type="RefSeq" id="WP_106455919.1">
    <property type="nucleotide sequence ID" value="NZ_PXOH01000004.1"/>
</dbReference>
<dbReference type="CDD" id="cd06261">
    <property type="entry name" value="TM_PBP2"/>
    <property type="match status" value="1"/>
</dbReference>
<reference evidence="13 14" key="1">
    <citation type="submission" date="2018-03" db="EMBL/GenBank/DDBJ databases">
        <title>The ancient ancestry and fast evolution of plastids.</title>
        <authorList>
            <person name="Moore K.R."/>
            <person name="Magnabosco C."/>
            <person name="Momper L."/>
            <person name="Gold D.A."/>
            <person name="Bosak T."/>
            <person name="Fournier G.P."/>
        </authorList>
    </citation>
    <scope>NUCLEOTIDE SEQUENCE [LARGE SCALE GENOMIC DNA]</scope>
    <source>
        <strain evidence="13 14">CCALA 016</strain>
    </source>
</reference>
<dbReference type="Pfam" id="PF00497">
    <property type="entry name" value="SBP_bac_3"/>
    <property type="match status" value="1"/>
</dbReference>
<dbReference type="PANTHER" id="PTHR30614">
    <property type="entry name" value="MEMBRANE COMPONENT OF AMINO ACID ABC TRANSPORTER"/>
    <property type="match status" value="1"/>
</dbReference>
<dbReference type="InterPro" id="IPR010065">
    <property type="entry name" value="AA_ABC_transptr_permease_3TM"/>
</dbReference>
<sequence>MFKFRRFKKIRGLALGVIGLIIALTLSAIPAISQDSKPLRIGTEPTFPPFEMQDKNTGKLTGFDIELLEAIGEELKRPIEWVSLPFDGLIPALQSGSIDAAVSGMTITPERAQTLSFSRPYFKAGLAIAVQESNDSIKSFDDLKGKRIAVQIGTTGASTATAIEGTKVSQFDSAALALQELLNGKVDAVVNDAAVTLYAVKEAGLKGVKVVGEQITEEYYGIALPKNSPLVNDINNALSTLLENGKYEAIFQKWFAGKAPPLPAVAPGLQGETKSGFAWGDTFRRLIFYGVPWTLLLTSLSFLFGLLGGTAVAIALISPYKWLKVICRIYVDFFRGTPMLVQLFIIYFGLPALFKGIGLDFSLDRLPAAIIALSLNVAAYLAEIMRGGIESIDKGQWEACQSLGMNSVETMKEVIFPQAFRRMLPPLGNEFITLIKDTSLAAVIGFEELFRQGQLGVATTYKAFQIYIAVALVYLVLTTLASYFFKWLEKRMDPLKQAEARAKKAAFTTSNDRATVGSK</sequence>
<comment type="similarity">
    <text evidence="3">Belongs to the bacterial solute-binding protein 3 family.</text>
</comment>
<evidence type="ECO:0000256" key="5">
    <source>
        <dbReference type="ARBA" id="ARBA00022475"/>
    </source>
</evidence>
<dbReference type="Gene3D" id="1.10.3720.10">
    <property type="entry name" value="MetI-like"/>
    <property type="match status" value="1"/>
</dbReference>
<evidence type="ECO:0000313" key="14">
    <source>
        <dbReference type="Proteomes" id="UP000239001"/>
    </source>
</evidence>
<evidence type="ECO:0000256" key="1">
    <source>
        <dbReference type="ARBA" id="ARBA00004651"/>
    </source>
</evidence>
<dbReference type="InterPro" id="IPR000515">
    <property type="entry name" value="MetI-like"/>
</dbReference>
<dbReference type="PROSITE" id="PS50928">
    <property type="entry name" value="ABC_TM1"/>
    <property type="match status" value="1"/>
</dbReference>
<evidence type="ECO:0000256" key="10">
    <source>
        <dbReference type="ARBA" id="ARBA00023136"/>
    </source>
</evidence>
<dbReference type="GO" id="GO:0043190">
    <property type="term" value="C:ATP-binding cassette (ABC) transporter complex"/>
    <property type="evidence" value="ECO:0007669"/>
    <property type="project" value="InterPro"/>
</dbReference>
<keyword evidence="5" id="KW-1003">Cell membrane</keyword>
<name>A0A2T1M1B8_9CHRO</name>
<feature type="transmembrane region" description="Helical" evidence="11">
    <location>
        <begin position="466"/>
        <end position="485"/>
    </location>
</feature>
<keyword evidence="7" id="KW-0732">Signal</keyword>
<keyword evidence="14" id="KW-1185">Reference proteome</keyword>
<dbReference type="OrthoDB" id="9774451at2"/>
<keyword evidence="4 11" id="KW-0813">Transport</keyword>
<dbReference type="InterPro" id="IPR018313">
    <property type="entry name" value="SBP_3_CS"/>
</dbReference>
<dbReference type="PROSITE" id="PS01039">
    <property type="entry name" value="SBP_BACTERIAL_3"/>
    <property type="match status" value="1"/>
</dbReference>
<dbReference type="InterPro" id="IPR035906">
    <property type="entry name" value="MetI-like_sf"/>
</dbReference>
<evidence type="ECO:0000256" key="2">
    <source>
        <dbReference type="ARBA" id="ARBA00010072"/>
    </source>
</evidence>
<dbReference type="GO" id="GO:0006865">
    <property type="term" value="P:amino acid transport"/>
    <property type="evidence" value="ECO:0007669"/>
    <property type="project" value="UniProtKB-KW"/>
</dbReference>
<dbReference type="Proteomes" id="UP000239001">
    <property type="component" value="Unassembled WGS sequence"/>
</dbReference>
<dbReference type="GO" id="GO:0015276">
    <property type="term" value="F:ligand-gated monoatomic ion channel activity"/>
    <property type="evidence" value="ECO:0007669"/>
    <property type="project" value="InterPro"/>
</dbReference>
<dbReference type="Pfam" id="PF00528">
    <property type="entry name" value="BPD_transp_1"/>
    <property type="match status" value="1"/>
</dbReference>
<dbReference type="InterPro" id="IPR043429">
    <property type="entry name" value="ArtM/GltK/GlnP/TcyL/YhdX-like"/>
</dbReference>
<keyword evidence="8" id="KW-0029">Amino-acid transport</keyword>
<reference evidence="13 14" key="2">
    <citation type="submission" date="2018-03" db="EMBL/GenBank/DDBJ databases">
        <authorList>
            <person name="Keele B.F."/>
        </authorList>
    </citation>
    <scope>NUCLEOTIDE SEQUENCE [LARGE SCALE GENOMIC DNA]</scope>
    <source>
        <strain evidence="13 14">CCALA 016</strain>
    </source>
</reference>
<feature type="domain" description="ABC transmembrane type-1" evidence="12">
    <location>
        <begin position="291"/>
        <end position="485"/>
    </location>
</feature>